<proteinExistence type="predicted"/>
<feature type="compositionally biased region" description="Low complexity" evidence="4">
    <location>
        <begin position="323"/>
        <end position="336"/>
    </location>
</feature>
<reference evidence="6 7" key="1">
    <citation type="submission" date="2024-04" db="EMBL/GenBank/DDBJ databases">
        <authorList>
            <person name="Waldvogel A.-M."/>
            <person name="Schoenle A."/>
        </authorList>
    </citation>
    <scope>NUCLEOTIDE SEQUENCE [LARGE SCALE GENOMIC DNA]</scope>
</reference>
<dbReference type="InterPro" id="IPR029071">
    <property type="entry name" value="Ubiquitin-like_domsf"/>
</dbReference>
<protein>
    <recommendedName>
        <fullName evidence="5">FERM adjacent domain-containing protein</fullName>
    </recommendedName>
</protein>
<comment type="subcellular location">
    <subcellularLocation>
        <location evidence="1">Cytoplasm</location>
        <location evidence="1">Cytoskeleton</location>
    </subcellularLocation>
</comment>
<keyword evidence="7" id="KW-1185">Reference proteome</keyword>
<keyword evidence="2" id="KW-0963">Cytoplasm</keyword>
<evidence type="ECO:0000313" key="7">
    <source>
        <dbReference type="Proteomes" id="UP001497482"/>
    </source>
</evidence>
<feature type="compositionally biased region" description="Basic and acidic residues" evidence="4">
    <location>
        <begin position="389"/>
        <end position="399"/>
    </location>
</feature>
<dbReference type="PANTHER" id="PTHR23280:SF12">
    <property type="entry name" value="PROTEIN 4.1"/>
    <property type="match status" value="1"/>
</dbReference>
<dbReference type="GO" id="GO:0005856">
    <property type="term" value="C:cytoskeleton"/>
    <property type="evidence" value="ECO:0007669"/>
    <property type="project" value="UniProtKB-SubCell"/>
</dbReference>
<dbReference type="PANTHER" id="PTHR23280">
    <property type="entry name" value="4.1 G PROTEIN"/>
    <property type="match status" value="1"/>
</dbReference>
<feature type="compositionally biased region" description="Basic and acidic residues" evidence="4">
    <location>
        <begin position="364"/>
        <end position="380"/>
    </location>
</feature>
<evidence type="ECO:0000256" key="3">
    <source>
        <dbReference type="ARBA" id="ARBA00023212"/>
    </source>
</evidence>
<dbReference type="GO" id="GO:0031032">
    <property type="term" value="P:actomyosin structure organization"/>
    <property type="evidence" value="ECO:0007669"/>
    <property type="project" value="TreeGrafter"/>
</dbReference>
<feature type="domain" description="FERM adjacent" evidence="5">
    <location>
        <begin position="265"/>
        <end position="311"/>
    </location>
</feature>
<feature type="region of interest" description="Disordered" evidence="4">
    <location>
        <begin position="279"/>
        <end position="424"/>
    </location>
</feature>
<name>A0AAV2K827_KNICA</name>
<dbReference type="AlphaFoldDB" id="A0AAV2K827"/>
<dbReference type="Pfam" id="PF08736">
    <property type="entry name" value="FA"/>
    <property type="match status" value="1"/>
</dbReference>
<feature type="region of interest" description="Disordered" evidence="4">
    <location>
        <begin position="168"/>
        <end position="187"/>
    </location>
</feature>
<evidence type="ECO:0000256" key="2">
    <source>
        <dbReference type="ARBA" id="ARBA00022490"/>
    </source>
</evidence>
<feature type="region of interest" description="Disordered" evidence="4">
    <location>
        <begin position="114"/>
        <end position="157"/>
    </location>
</feature>
<evidence type="ECO:0000313" key="6">
    <source>
        <dbReference type="EMBL" id="CAL1584085.1"/>
    </source>
</evidence>
<keyword evidence="3" id="KW-0206">Cytoskeleton</keyword>
<dbReference type="GO" id="GO:0005886">
    <property type="term" value="C:plasma membrane"/>
    <property type="evidence" value="ECO:0007669"/>
    <property type="project" value="TreeGrafter"/>
</dbReference>
<evidence type="ECO:0000256" key="4">
    <source>
        <dbReference type="SAM" id="MobiDB-lite"/>
    </source>
</evidence>
<evidence type="ECO:0000259" key="5">
    <source>
        <dbReference type="SMART" id="SM01195"/>
    </source>
</evidence>
<evidence type="ECO:0000256" key="1">
    <source>
        <dbReference type="ARBA" id="ARBA00004245"/>
    </source>
</evidence>
<feature type="compositionally biased region" description="Polar residues" evidence="4">
    <location>
        <begin position="279"/>
        <end position="289"/>
    </location>
</feature>
<gene>
    <name evidence="6" type="ORF">KC01_LOCUS14470</name>
</gene>
<accession>A0AAV2K827</accession>
<dbReference type="EMBL" id="OZ035838">
    <property type="protein sequence ID" value="CAL1584085.1"/>
    <property type="molecule type" value="Genomic_DNA"/>
</dbReference>
<organism evidence="6 7">
    <name type="scientific">Knipowitschia caucasica</name>
    <name type="common">Caucasian dwarf goby</name>
    <name type="synonym">Pomatoschistus caucasicus</name>
    <dbReference type="NCBI Taxonomy" id="637954"/>
    <lineage>
        <taxon>Eukaryota</taxon>
        <taxon>Metazoa</taxon>
        <taxon>Chordata</taxon>
        <taxon>Craniata</taxon>
        <taxon>Vertebrata</taxon>
        <taxon>Euteleostomi</taxon>
        <taxon>Actinopterygii</taxon>
        <taxon>Neopterygii</taxon>
        <taxon>Teleostei</taxon>
        <taxon>Neoteleostei</taxon>
        <taxon>Acanthomorphata</taxon>
        <taxon>Gobiaria</taxon>
        <taxon>Gobiiformes</taxon>
        <taxon>Gobioidei</taxon>
        <taxon>Gobiidae</taxon>
        <taxon>Gobiinae</taxon>
        <taxon>Knipowitschia</taxon>
    </lineage>
</organism>
<dbReference type="SUPFAM" id="SSF54236">
    <property type="entry name" value="Ubiquitin-like"/>
    <property type="match status" value="1"/>
</dbReference>
<dbReference type="InterPro" id="IPR014847">
    <property type="entry name" value="FA"/>
</dbReference>
<sequence>MCTVHCIPDLLRLRPKLHCSHGCCEVLFWDGGPEGEGGAHPNTCWSQGEGQGKCRGRGACSLYTHVLELGRSADSLVLLIKAVFFKLKGKPVRRFSASTADFEADTSGHAVAMTTDEAESQQKKPRQQQEEGGQEEQPPSPEHEHLLRARNRSSTGRGLSRLFSSLLKRRSQCDSDSPDKDGPAQDEAKAPIALADPELRAEPEGEVPEPEQEVTWMDMNKEIRRQVHGANYNFTFNVKFYPSDPAQLTEDITRLTSTEMATTPRKFLALGSKFRYSGRTQAQTRQASSLIARPAPAFQRTNSKRNSRSLDGAMASTPDNKSSRPVSAPVMSPVSPGEATPSPLLPALRHLADQLDGSTPKSRRSADRRNEVRTDRHSDSARSSPRLDFTPELKEREEALPLPELCPQRTAGQDTGLSALETPA</sequence>
<dbReference type="SMART" id="SM01195">
    <property type="entry name" value="FA"/>
    <property type="match status" value="1"/>
</dbReference>
<dbReference type="Proteomes" id="UP001497482">
    <property type="component" value="Chromosome 16"/>
</dbReference>
<feature type="compositionally biased region" description="Basic and acidic residues" evidence="4">
    <location>
        <begin position="171"/>
        <end position="187"/>
    </location>
</feature>